<evidence type="ECO:0000313" key="11">
    <source>
        <dbReference type="Proteomes" id="UP000019151"/>
    </source>
</evidence>
<proteinExistence type="inferred from homology"/>
<comment type="function">
    <text evidence="8">Ligates lysine onto the cytidine present at position 34 of the AUA codon-specific tRNA(Ile) that contains the anticodon CAU, in an ATP-dependent manner. Cytidine is converted to lysidine, thus changing the amino acid specificity of the tRNA from methionine to isoleucine.</text>
</comment>
<dbReference type="OrthoDB" id="9807403at2"/>
<reference evidence="10 11" key="1">
    <citation type="journal article" date="2014" name="Genome Announc.">
        <title>Genome Sequence and Methylome of Soil Bacterium Gemmatirosa kalamazoonensis KBS708T, a Member of the Rarely Cultivated Gemmatimonadetes Phylum.</title>
        <authorList>
            <person name="Debruyn J.M."/>
            <person name="Radosevich M."/>
            <person name="Wommack K.E."/>
            <person name="Polson S.W."/>
            <person name="Hauser L.J."/>
            <person name="Fawaz M.N."/>
            <person name="Korlach J."/>
            <person name="Tsai Y.C."/>
        </authorList>
    </citation>
    <scope>NUCLEOTIDE SEQUENCE [LARGE SCALE GENOMIC DNA]</scope>
    <source>
        <strain evidence="10 11">KBS708</strain>
    </source>
</reference>
<dbReference type="GO" id="GO:0006400">
    <property type="term" value="P:tRNA modification"/>
    <property type="evidence" value="ECO:0007669"/>
    <property type="project" value="UniProtKB-UniRule"/>
</dbReference>
<sequence length="447" mass="48025">MGIPDVVRGVRDAVRARLEPVDRVVLAVSGGVDSMVLLDAAAVVAAERIAAVATFDHGTGAHARDAAALVRRESAARGLPVVVGRGELAAGGEAAWREARWRYLRATARDVGASAVATGHTRDDQVETVALRILRDAGPRGLAGLLAGAPDVVRPLLDVERRTVAGYAATRALQWLEDPSNVAPRHRRNRVRHELLPALRAAHRAIDDELLAVAARAAAWRGDVEHFVDANVALRRGAGGAFVVATRDLARYDAEELAVLWPAIAARAGVRLDRRGTVRLVEFTMSIAAGADVGAEIQLSGPVEVTAGRGEIVLRPWRPRPVVAPEAVGEVPLRGGSGEGVVVGRWRLRPGCAETDSPWCAYLPSDRSLAVRPWRAGDRMRVVGGQAARRVKRFFADARVPARERDGWPVVLMDDEIVWIPGVRRSDAATDRPGRPGVHFLCERIDG</sequence>
<comment type="domain">
    <text evidence="8">The N-terminal region contains the highly conserved SGGXDS motif, predicted to be a P-loop motif involved in ATP binding.</text>
</comment>
<feature type="domain" description="Lysidine-tRNA(Ile) synthetase C-terminal" evidence="9">
    <location>
        <begin position="369"/>
        <end position="440"/>
    </location>
</feature>
<dbReference type="InParanoid" id="W0RJG7"/>
<protein>
    <recommendedName>
        <fullName evidence="8">tRNA(Ile)-lysidine synthase</fullName>
        <ecNumber evidence="8">6.3.4.19</ecNumber>
    </recommendedName>
    <alternativeName>
        <fullName evidence="8">tRNA(Ile)-2-lysyl-cytidine synthase</fullName>
    </alternativeName>
    <alternativeName>
        <fullName evidence="8">tRNA(Ile)-lysidine synthetase</fullName>
    </alternativeName>
</protein>
<dbReference type="KEGG" id="gba:J421_3040"/>
<keyword evidence="4 8" id="KW-0819">tRNA processing</keyword>
<dbReference type="Gene3D" id="3.40.50.620">
    <property type="entry name" value="HUPs"/>
    <property type="match status" value="1"/>
</dbReference>
<evidence type="ECO:0000256" key="2">
    <source>
        <dbReference type="ARBA" id="ARBA00022490"/>
    </source>
</evidence>
<dbReference type="CDD" id="cd01992">
    <property type="entry name" value="TilS_N"/>
    <property type="match status" value="1"/>
</dbReference>
<dbReference type="SUPFAM" id="SSF56037">
    <property type="entry name" value="PheT/TilS domain"/>
    <property type="match status" value="1"/>
</dbReference>
<dbReference type="STRING" id="861299.J421_3040"/>
<keyword evidence="2 8" id="KW-0963">Cytoplasm</keyword>
<evidence type="ECO:0000256" key="6">
    <source>
        <dbReference type="ARBA" id="ARBA00022840"/>
    </source>
</evidence>
<accession>W0RJG7</accession>
<dbReference type="SMART" id="SM00977">
    <property type="entry name" value="TilS_C"/>
    <property type="match status" value="1"/>
</dbReference>
<dbReference type="InterPro" id="IPR014729">
    <property type="entry name" value="Rossmann-like_a/b/a_fold"/>
</dbReference>
<dbReference type="Pfam" id="PF01171">
    <property type="entry name" value="ATP_bind_3"/>
    <property type="match status" value="1"/>
</dbReference>
<dbReference type="RefSeq" id="WP_025412045.1">
    <property type="nucleotide sequence ID" value="NZ_CP007128.1"/>
</dbReference>
<dbReference type="NCBIfam" id="TIGR02433">
    <property type="entry name" value="lysidine_TilS_C"/>
    <property type="match status" value="1"/>
</dbReference>
<dbReference type="FunCoup" id="W0RJG7">
    <property type="interactions" value="141"/>
</dbReference>
<comment type="catalytic activity">
    <reaction evidence="7 8">
        <text>cytidine(34) in tRNA(Ile2) + L-lysine + ATP = lysidine(34) in tRNA(Ile2) + AMP + diphosphate + H(+)</text>
        <dbReference type="Rhea" id="RHEA:43744"/>
        <dbReference type="Rhea" id="RHEA-COMP:10625"/>
        <dbReference type="Rhea" id="RHEA-COMP:10670"/>
        <dbReference type="ChEBI" id="CHEBI:15378"/>
        <dbReference type="ChEBI" id="CHEBI:30616"/>
        <dbReference type="ChEBI" id="CHEBI:32551"/>
        <dbReference type="ChEBI" id="CHEBI:33019"/>
        <dbReference type="ChEBI" id="CHEBI:82748"/>
        <dbReference type="ChEBI" id="CHEBI:83665"/>
        <dbReference type="ChEBI" id="CHEBI:456215"/>
        <dbReference type="EC" id="6.3.4.19"/>
    </reaction>
</comment>
<dbReference type="PATRIC" id="fig|861299.3.peg.3093"/>
<dbReference type="PANTHER" id="PTHR43033:SF1">
    <property type="entry name" value="TRNA(ILE)-LYSIDINE SYNTHASE-RELATED"/>
    <property type="match status" value="1"/>
</dbReference>
<evidence type="ECO:0000256" key="4">
    <source>
        <dbReference type="ARBA" id="ARBA00022694"/>
    </source>
</evidence>
<dbReference type="GO" id="GO:0005524">
    <property type="term" value="F:ATP binding"/>
    <property type="evidence" value="ECO:0007669"/>
    <property type="project" value="UniProtKB-UniRule"/>
</dbReference>
<dbReference type="InterPro" id="IPR012094">
    <property type="entry name" value="tRNA_Ile_lys_synt"/>
</dbReference>
<organism evidence="10 11">
    <name type="scientific">Gemmatirosa kalamazoonensis</name>
    <dbReference type="NCBI Taxonomy" id="861299"/>
    <lineage>
        <taxon>Bacteria</taxon>
        <taxon>Pseudomonadati</taxon>
        <taxon>Gemmatimonadota</taxon>
        <taxon>Gemmatimonadia</taxon>
        <taxon>Gemmatimonadales</taxon>
        <taxon>Gemmatimonadaceae</taxon>
        <taxon>Gemmatirosa</taxon>
    </lineage>
</organism>
<dbReference type="HOGENOM" id="CLU_018869_0_1_0"/>
<comment type="similarity">
    <text evidence="8">Belongs to the tRNA(Ile)-lysidine synthase family.</text>
</comment>
<keyword evidence="6 8" id="KW-0067">ATP-binding</keyword>
<dbReference type="GO" id="GO:0032267">
    <property type="term" value="F:tRNA(Ile)-lysidine synthase activity"/>
    <property type="evidence" value="ECO:0007669"/>
    <property type="project" value="UniProtKB-EC"/>
</dbReference>
<evidence type="ECO:0000256" key="1">
    <source>
        <dbReference type="ARBA" id="ARBA00004496"/>
    </source>
</evidence>
<evidence type="ECO:0000256" key="7">
    <source>
        <dbReference type="ARBA" id="ARBA00048539"/>
    </source>
</evidence>
<keyword evidence="5 8" id="KW-0547">Nucleotide-binding</keyword>
<comment type="subcellular location">
    <subcellularLocation>
        <location evidence="1 8">Cytoplasm</location>
    </subcellularLocation>
</comment>
<dbReference type="EMBL" id="CP007128">
    <property type="protein sequence ID" value="AHG90577.1"/>
    <property type="molecule type" value="Genomic_DNA"/>
</dbReference>
<keyword evidence="3 8" id="KW-0436">Ligase</keyword>
<dbReference type="Proteomes" id="UP000019151">
    <property type="component" value="Chromosome"/>
</dbReference>
<dbReference type="InterPro" id="IPR012796">
    <property type="entry name" value="Lysidine-tRNA-synth_C"/>
</dbReference>
<dbReference type="InterPro" id="IPR011063">
    <property type="entry name" value="TilS/TtcA_N"/>
</dbReference>
<evidence type="ECO:0000256" key="8">
    <source>
        <dbReference type="HAMAP-Rule" id="MF_01161"/>
    </source>
</evidence>
<dbReference type="Pfam" id="PF11734">
    <property type="entry name" value="TilS_C"/>
    <property type="match status" value="1"/>
</dbReference>
<evidence type="ECO:0000313" key="10">
    <source>
        <dbReference type="EMBL" id="AHG90577.1"/>
    </source>
</evidence>
<evidence type="ECO:0000256" key="3">
    <source>
        <dbReference type="ARBA" id="ARBA00022598"/>
    </source>
</evidence>
<dbReference type="HAMAP" id="MF_01161">
    <property type="entry name" value="tRNA_Ile_lys_synt"/>
    <property type="match status" value="1"/>
</dbReference>
<dbReference type="GO" id="GO:0005737">
    <property type="term" value="C:cytoplasm"/>
    <property type="evidence" value="ECO:0007669"/>
    <property type="project" value="UniProtKB-SubCell"/>
</dbReference>
<dbReference type="eggNOG" id="COG0037">
    <property type="taxonomic scope" value="Bacteria"/>
</dbReference>
<gene>
    <name evidence="8" type="primary">tilS</name>
    <name evidence="10" type="ORF">J421_3040</name>
</gene>
<dbReference type="NCBIfam" id="TIGR02432">
    <property type="entry name" value="lysidine_TilS_N"/>
    <property type="match status" value="1"/>
</dbReference>
<keyword evidence="11" id="KW-1185">Reference proteome</keyword>
<dbReference type="SUPFAM" id="SSF52402">
    <property type="entry name" value="Adenine nucleotide alpha hydrolases-like"/>
    <property type="match status" value="1"/>
</dbReference>
<dbReference type="InterPro" id="IPR012795">
    <property type="entry name" value="tRNA_Ile_lys_synt_N"/>
</dbReference>
<name>W0RJG7_9BACT</name>
<dbReference type="PANTHER" id="PTHR43033">
    <property type="entry name" value="TRNA(ILE)-LYSIDINE SYNTHASE-RELATED"/>
    <property type="match status" value="1"/>
</dbReference>
<evidence type="ECO:0000259" key="9">
    <source>
        <dbReference type="SMART" id="SM00977"/>
    </source>
</evidence>
<evidence type="ECO:0000256" key="5">
    <source>
        <dbReference type="ARBA" id="ARBA00022741"/>
    </source>
</evidence>
<dbReference type="EC" id="6.3.4.19" evidence="8"/>
<feature type="binding site" evidence="8">
    <location>
        <begin position="29"/>
        <end position="34"/>
    </location>
    <ligand>
        <name>ATP</name>
        <dbReference type="ChEBI" id="CHEBI:30616"/>
    </ligand>
</feature>
<dbReference type="AlphaFoldDB" id="W0RJG7"/>